<dbReference type="Proteomes" id="UP000708208">
    <property type="component" value="Unassembled WGS sequence"/>
</dbReference>
<sequence>TLTKYRTLSLIQYWTSSPSRKELLRVLFSFYKNRRTTSFSYFPLKRIKPTAYKLLAQKSYWGKYTELLK</sequence>
<evidence type="ECO:0000313" key="2">
    <source>
        <dbReference type="Proteomes" id="UP000708208"/>
    </source>
</evidence>
<accession>A0A8J2JXY2</accession>
<reference evidence="1" key="1">
    <citation type="submission" date="2021-06" db="EMBL/GenBank/DDBJ databases">
        <authorList>
            <person name="Hodson N. C."/>
            <person name="Mongue J. A."/>
            <person name="Jaron S. K."/>
        </authorList>
    </citation>
    <scope>NUCLEOTIDE SEQUENCE</scope>
</reference>
<feature type="non-terminal residue" evidence="1">
    <location>
        <position position="1"/>
    </location>
</feature>
<organism evidence="1 2">
    <name type="scientific">Allacma fusca</name>
    <dbReference type="NCBI Taxonomy" id="39272"/>
    <lineage>
        <taxon>Eukaryota</taxon>
        <taxon>Metazoa</taxon>
        <taxon>Ecdysozoa</taxon>
        <taxon>Arthropoda</taxon>
        <taxon>Hexapoda</taxon>
        <taxon>Collembola</taxon>
        <taxon>Symphypleona</taxon>
        <taxon>Sminthuridae</taxon>
        <taxon>Allacma</taxon>
    </lineage>
</organism>
<dbReference type="EMBL" id="CAJVCH010039049">
    <property type="protein sequence ID" value="CAG7716498.1"/>
    <property type="molecule type" value="Genomic_DNA"/>
</dbReference>
<dbReference type="AlphaFoldDB" id="A0A8J2JXY2"/>
<comment type="caution">
    <text evidence="1">The sequence shown here is derived from an EMBL/GenBank/DDBJ whole genome shotgun (WGS) entry which is preliminary data.</text>
</comment>
<protein>
    <submittedName>
        <fullName evidence="1">Uncharacterized protein</fullName>
    </submittedName>
</protein>
<name>A0A8J2JXY2_9HEXA</name>
<keyword evidence="2" id="KW-1185">Reference proteome</keyword>
<proteinExistence type="predicted"/>
<gene>
    <name evidence="1" type="ORF">AFUS01_LOCUS6005</name>
</gene>
<evidence type="ECO:0000313" key="1">
    <source>
        <dbReference type="EMBL" id="CAG7716498.1"/>
    </source>
</evidence>